<sequence>MSERRNSPRFQDAKLFPLVEGILELKEGTHWTVNFDNLSLEGALLVMPEWRARSLAAGMEIHVKLMLEDKIIWGRGTIQHVQSESMEDSKTSRAGVLFDEIKTKDGKNSKHILGEMVRALDRYQLRQRAALSWSE</sequence>
<evidence type="ECO:0000313" key="2">
    <source>
        <dbReference type="EMBL" id="MDT7042419.1"/>
    </source>
</evidence>
<dbReference type="SUPFAM" id="SSF141371">
    <property type="entry name" value="PilZ domain-like"/>
    <property type="match status" value="1"/>
</dbReference>
<reference evidence="2 3" key="1">
    <citation type="journal article" date="2023" name="ISME J.">
        <title>Cultivation and genomic characterization of novel and ubiquitous marine nitrite-oxidizing bacteria from the Nitrospirales.</title>
        <authorList>
            <person name="Mueller A.J."/>
            <person name="Daebeler A."/>
            <person name="Herbold C.W."/>
            <person name="Kirkegaard R.H."/>
            <person name="Daims H."/>
        </authorList>
    </citation>
    <scope>NUCLEOTIDE SEQUENCE [LARGE SCALE GENOMIC DNA]</scope>
    <source>
        <strain evidence="2 3">EB</strain>
    </source>
</reference>
<dbReference type="RefSeq" id="WP_313832826.1">
    <property type="nucleotide sequence ID" value="NZ_JAQOUE010000001.1"/>
</dbReference>
<keyword evidence="3" id="KW-1185">Reference proteome</keyword>
<feature type="domain" description="PilZ" evidence="1">
    <location>
        <begin position="3"/>
        <end position="106"/>
    </location>
</feature>
<evidence type="ECO:0000313" key="3">
    <source>
        <dbReference type="Proteomes" id="UP001250932"/>
    </source>
</evidence>
<gene>
    <name evidence="2" type="ORF">PPG34_08645</name>
</gene>
<dbReference type="Pfam" id="PF07238">
    <property type="entry name" value="PilZ"/>
    <property type="match status" value="1"/>
</dbReference>
<dbReference type="Proteomes" id="UP001250932">
    <property type="component" value="Unassembled WGS sequence"/>
</dbReference>
<protein>
    <submittedName>
        <fullName evidence="2">PilZ domain-containing protein</fullName>
    </submittedName>
</protein>
<name>A0ABU3K7J9_9BACT</name>
<organism evidence="2 3">
    <name type="scientific">Candidatus Nitronereus thalassa</name>
    <dbReference type="NCBI Taxonomy" id="3020898"/>
    <lineage>
        <taxon>Bacteria</taxon>
        <taxon>Pseudomonadati</taxon>
        <taxon>Nitrospirota</taxon>
        <taxon>Nitrospiria</taxon>
        <taxon>Nitrospirales</taxon>
        <taxon>Nitrospiraceae</taxon>
        <taxon>Candidatus Nitronereus</taxon>
    </lineage>
</organism>
<evidence type="ECO:0000259" key="1">
    <source>
        <dbReference type="Pfam" id="PF07238"/>
    </source>
</evidence>
<comment type="caution">
    <text evidence="2">The sequence shown here is derived from an EMBL/GenBank/DDBJ whole genome shotgun (WGS) entry which is preliminary data.</text>
</comment>
<proteinExistence type="predicted"/>
<dbReference type="EMBL" id="JAQOUE010000001">
    <property type="protein sequence ID" value="MDT7042419.1"/>
    <property type="molecule type" value="Genomic_DNA"/>
</dbReference>
<accession>A0ABU3K7J9</accession>
<dbReference type="InterPro" id="IPR009875">
    <property type="entry name" value="PilZ_domain"/>
</dbReference>